<feature type="region of interest" description="Disordered" evidence="1">
    <location>
        <begin position="1"/>
        <end position="55"/>
    </location>
</feature>
<dbReference type="Proteomes" id="UP001153555">
    <property type="component" value="Unassembled WGS sequence"/>
</dbReference>
<keyword evidence="3" id="KW-1185">Reference proteome</keyword>
<gene>
    <name evidence="2" type="ORF">SHERM_11066</name>
</gene>
<evidence type="ECO:0000256" key="1">
    <source>
        <dbReference type="SAM" id="MobiDB-lite"/>
    </source>
</evidence>
<comment type="caution">
    <text evidence="2">The sequence shown here is derived from an EMBL/GenBank/DDBJ whole genome shotgun (WGS) entry which is preliminary data.</text>
</comment>
<organism evidence="2 3">
    <name type="scientific">Striga hermonthica</name>
    <name type="common">Purple witchweed</name>
    <name type="synonym">Buchnera hermonthica</name>
    <dbReference type="NCBI Taxonomy" id="68872"/>
    <lineage>
        <taxon>Eukaryota</taxon>
        <taxon>Viridiplantae</taxon>
        <taxon>Streptophyta</taxon>
        <taxon>Embryophyta</taxon>
        <taxon>Tracheophyta</taxon>
        <taxon>Spermatophyta</taxon>
        <taxon>Magnoliopsida</taxon>
        <taxon>eudicotyledons</taxon>
        <taxon>Gunneridae</taxon>
        <taxon>Pentapetalae</taxon>
        <taxon>asterids</taxon>
        <taxon>lamiids</taxon>
        <taxon>Lamiales</taxon>
        <taxon>Orobanchaceae</taxon>
        <taxon>Buchnereae</taxon>
        <taxon>Striga</taxon>
    </lineage>
</organism>
<name>A0A9N7R3F3_STRHE</name>
<dbReference type="AlphaFoldDB" id="A0A9N7R3F3"/>
<accession>A0A9N7R3F3</accession>
<protein>
    <submittedName>
        <fullName evidence="2">Uncharacterized protein</fullName>
    </submittedName>
</protein>
<feature type="non-terminal residue" evidence="2">
    <location>
        <position position="70"/>
    </location>
</feature>
<dbReference type="EMBL" id="CACSLK010003174">
    <property type="protein sequence ID" value="CAA0808842.1"/>
    <property type="molecule type" value="Genomic_DNA"/>
</dbReference>
<feature type="non-terminal residue" evidence="2">
    <location>
        <position position="1"/>
    </location>
</feature>
<sequence length="70" mass="9481">WLITRLREKRRKMKKGRKRKRRMRRRKKRRRRRLRKKMRRRSMRWLPMSRFTRRGPRRSPLRIWSRWLRI</sequence>
<reference evidence="2" key="1">
    <citation type="submission" date="2019-12" db="EMBL/GenBank/DDBJ databases">
        <authorList>
            <person name="Scholes J."/>
        </authorList>
    </citation>
    <scope>NUCLEOTIDE SEQUENCE</scope>
</reference>
<feature type="compositionally biased region" description="Basic residues" evidence="1">
    <location>
        <begin position="7"/>
        <end position="43"/>
    </location>
</feature>
<evidence type="ECO:0000313" key="3">
    <source>
        <dbReference type="Proteomes" id="UP001153555"/>
    </source>
</evidence>
<evidence type="ECO:0000313" key="2">
    <source>
        <dbReference type="EMBL" id="CAA0808842.1"/>
    </source>
</evidence>
<proteinExistence type="predicted"/>